<organism evidence="1 2">
    <name type="scientific">Cetobacterium somerae ATCC BAA-474</name>
    <dbReference type="NCBI Taxonomy" id="1319815"/>
    <lineage>
        <taxon>Bacteria</taxon>
        <taxon>Fusobacteriati</taxon>
        <taxon>Fusobacteriota</taxon>
        <taxon>Fusobacteriia</taxon>
        <taxon>Fusobacteriales</taxon>
        <taxon>Fusobacteriaceae</taxon>
        <taxon>Cetobacterium</taxon>
    </lineage>
</organism>
<dbReference type="EMBL" id="AXZF01000038">
    <property type="protein sequence ID" value="ERT69045.1"/>
    <property type="molecule type" value="Genomic_DNA"/>
</dbReference>
<sequence length="215" mass="24263">MPDGFEKRIDNGEGYQEFYFPNNGLETLRYKFAVSPGSSIRGDMSQWVEFYPKILTVKPGETGLLKVFAKAPKEVKDGEYGFHLDSSLISIPNIKKDGTGIKSNVGIRINASLEMIGYVGNLEPLIKVDSYKIYEENGKTKLDIALKNPSSQRGVEFGVQVKGKNKTTVRNTLGRIYAGENKKITLELNGMKKNHPYEIEIYEDINYRTINKIKI</sequence>
<accession>U7VBY3</accession>
<protein>
    <submittedName>
        <fullName evidence="1">Uncharacterized protein</fullName>
    </submittedName>
</protein>
<dbReference type="STRING" id="1319815.HMPREF0202_01011"/>
<reference evidence="1 2" key="1">
    <citation type="submission" date="2013-08" db="EMBL/GenBank/DDBJ databases">
        <authorList>
            <person name="Weinstock G."/>
            <person name="Sodergren E."/>
            <person name="Wylie T."/>
            <person name="Fulton L."/>
            <person name="Fulton R."/>
            <person name="Fronick C."/>
            <person name="O'Laughlin M."/>
            <person name="Godfrey J."/>
            <person name="Miner T."/>
            <person name="Herter B."/>
            <person name="Appelbaum E."/>
            <person name="Cordes M."/>
            <person name="Lek S."/>
            <person name="Wollam A."/>
            <person name="Pepin K.H."/>
            <person name="Palsikar V.B."/>
            <person name="Mitreva M."/>
            <person name="Wilson R.K."/>
        </authorList>
    </citation>
    <scope>NUCLEOTIDE SEQUENCE [LARGE SCALE GENOMIC DNA]</scope>
    <source>
        <strain evidence="1 2">ATCC BAA-474</strain>
    </source>
</reference>
<comment type="caution">
    <text evidence="1">The sequence shown here is derived from an EMBL/GenBank/DDBJ whole genome shotgun (WGS) entry which is preliminary data.</text>
</comment>
<evidence type="ECO:0000313" key="2">
    <source>
        <dbReference type="Proteomes" id="UP000017081"/>
    </source>
</evidence>
<dbReference type="eggNOG" id="ENOG50346RB">
    <property type="taxonomic scope" value="Bacteria"/>
</dbReference>
<keyword evidence="2" id="KW-1185">Reference proteome</keyword>
<proteinExistence type="predicted"/>
<dbReference type="Proteomes" id="UP000017081">
    <property type="component" value="Unassembled WGS sequence"/>
</dbReference>
<gene>
    <name evidence="1" type="ORF">HMPREF0202_01011</name>
</gene>
<name>U7VBY3_9FUSO</name>
<dbReference type="HOGENOM" id="CLU_100904_0_0_0"/>
<dbReference type="AlphaFoldDB" id="U7VBY3"/>
<evidence type="ECO:0000313" key="1">
    <source>
        <dbReference type="EMBL" id="ERT69045.1"/>
    </source>
</evidence>